<protein>
    <submittedName>
        <fullName evidence="1">Uncharacterized protein</fullName>
    </submittedName>
</protein>
<organism evidence="1 2">
    <name type="scientific">Vanilla planifolia</name>
    <name type="common">Vanilla</name>
    <dbReference type="NCBI Taxonomy" id="51239"/>
    <lineage>
        <taxon>Eukaryota</taxon>
        <taxon>Viridiplantae</taxon>
        <taxon>Streptophyta</taxon>
        <taxon>Embryophyta</taxon>
        <taxon>Tracheophyta</taxon>
        <taxon>Spermatophyta</taxon>
        <taxon>Magnoliopsida</taxon>
        <taxon>Liliopsida</taxon>
        <taxon>Asparagales</taxon>
        <taxon>Orchidaceae</taxon>
        <taxon>Vanilloideae</taxon>
        <taxon>Vanilleae</taxon>
        <taxon>Vanilla</taxon>
    </lineage>
</organism>
<evidence type="ECO:0000313" key="1">
    <source>
        <dbReference type="EMBL" id="KAG0462835.1"/>
    </source>
</evidence>
<dbReference type="AlphaFoldDB" id="A0A835UJB1"/>
<dbReference type="Proteomes" id="UP000639772">
    <property type="component" value="Chromosome 11"/>
</dbReference>
<reference evidence="1 2" key="1">
    <citation type="journal article" date="2020" name="Nat. Food">
        <title>A phased Vanilla planifolia genome enables genetic improvement of flavour and production.</title>
        <authorList>
            <person name="Hasing T."/>
            <person name="Tang H."/>
            <person name="Brym M."/>
            <person name="Khazi F."/>
            <person name="Huang T."/>
            <person name="Chambers A.H."/>
        </authorList>
    </citation>
    <scope>NUCLEOTIDE SEQUENCE [LARGE SCALE GENOMIC DNA]</scope>
    <source>
        <tissue evidence="1">Leaf</tissue>
    </source>
</reference>
<name>A0A835UJB1_VANPL</name>
<dbReference type="EMBL" id="JADCNM010000011">
    <property type="protein sequence ID" value="KAG0462835.1"/>
    <property type="molecule type" value="Genomic_DNA"/>
</dbReference>
<gene>
    <name evidence="1" type="ORF">HPP92_021311</name>
</gene>
<sequence length="132" mass="14872">MTNRYAVKFSCPDPHLRRIPLPGQGHILPHLDLCDLICTRGGLAVTLLLSIRVDLSSPSFETDYIKLLKAENGSEVATEEVMTWFDECPMEQWCMCALGVRRIYGWVCLVESRVQFPWCAREGATVPVGSEE</sequence>
<dbReference type="Gene3D" id="3.40.50.2000">
    <property type="entry name" value="Glycogen Phosphorylase B"/>
    <property type="match status" value="1"/>
</dbReference>
<accession>A0A835UJB1</accession>
<comment type="caution">
    <text evidence="1">The sequence shown here is derived from an EMBL/GenBank/DDBJ whole genome shotgun (WGS) entry which is preliminary data.</text>
</comment>
<evidence type="ECO:0000313" key="2">
    <source>
        <dbReference type="Proteomes" id="UP000639772"/>
    </source>
</evidence>
<proteinExistence type="predicted"/>